<dbReference type="NCBIfam" id="NF000848">
    <property type="entry name" value="PRK00074.1"/>
    <property type="match status" value="1"/>
</dbReference>
<dbReference type="EMBL" id="UINC01003249">
    <property type="protein sequence ID" value="SVA04653.1"/>
    <property type="molecule type" value="Genomic_DNA"/>
</dbReference>
<evidence type="ECO:0000259" key="9">
    <source>
        <dbReference type="PROSITE" id="PS51553"/>
    </source>
</evidence>
<dbReference type="HAMAP" id="MF_00344">
    <property type="entry name" value="GMP_synthase"/>
    <property type="match status" value="1"/>
</dbReference>
<dbReference type="Gene3D" id="3.40.50.880">
    <property type="match status" value="1"/>
</dbReference>
<dbReference type="PRINTS" id="PR00097">
    <property type="entry name" value="ANTSNTHASEII"/>
</dbReference>
<name>A0A381STL5_9ZZZZ</name>
<dbReference type="FunFam" id="3.40.50.620:FF:000001">
    <property type="entry name" value="GMP synthase [glutamine-hydrolyzing]"/>
    <property type="match status" value="1"/>
</dbReference>
<accession>A0A381STL5</accession>
<dbReference type="CDD" id="cd01997">
    <property type="entry name" value="GMP_synthase_C"/>
    <property type="match status" value="1"/>
</dbReference>
<gene>
    <name evidence="10" type="ORF">METZ01_LOCUS57507</name>
</gene>
<dbReference type="InterPro" id="IPR001674">
    <property type="entry name" value="GMP_synth_C"/>
</dbReference>
<evidence type="ECO:0000256" key="1">
    <source>
        <dbReference type="ARBA" id="ARBA00005153"/>
    </source>
</evidence>
<dbReference type="PANTHER" id="PTHR11922:SF2">
    <property type="entry name" value="GMP SYNTHASE [GLUTAMINE-HYDROLYZING]"/>
    <property type="match status" value="1"/>
</dbReference>
<dbReference type="EC" id="6.3.5.2" evidence="2"/>
<comment type="pathway">
    <text evidence="1">Purine metabolism; GMP biosynthesis; GMP from XMP (L-Gln route): step 1/1.</text>
</comment>
<evidence type="ECO:0000313" key="10">
    <source>
        <dbReference type="EMBL" id="SVA04653.1"/>
    </source>
</evidence>
<dbReference type="InterPro" id="IPR022955">
    <property type="entry name" value="GMP_synthase"/>
</dbReference>
<keyword evidence="4" id="KW-0547">Nucleotide-binding</keyword>
<dbReference type="SUPFAM" id="SSF54810">
    <property type="entry name" value="GMP synthetase C-terminal dimerisation domain"/>
    <property type="match status" value="1"/>
</dbReference>
<dbReference type="AlphaFoldDB" id="A0A381STL5"/>
<evidence type="ECO:0000256" key="4">
    <source>
        <dbReference type="ARBA" id="ARBA00022741"/>
    </source>
</evidence>
<evidence type="ECO:0000256" key="6">
    <source>
        <dbReference type="ARBA" id="ARBA00022755"/>
    </source>
</evidence>
<protein>
    <recommendedName>
        <fullName evidence="2">GMP synthase (glutamine-hydrolyzing)</fullName>
        <ecNumber evidence="2">6.3.5.2</ecNumber>
    </recommendedName>
</protein>
<dbReference type="PROSITE" id="PS51553">
    <property type="entry name" value="GMPS_ATP_PPASE"/>
    <property type="match status" value="1"/>
</dbReference>
<dbReference type="GO" id="GO:0005829">
    <property type="term" value="C:cytosol"/>
    <property type="evidence" value="ECO:0007669"/>
    <property type="project" value="TreeGrafter"/>
</dbReference>
<dbReference type="InterPro" id="IPR022310">
    <property type="entry name" value="NAD/GMP_synthase"/>
</dbReference>
<keyword evidence="6" id="KW-0658">Purine biosynthesis</keyword>
<keyword evidence="3" id="KW-0436">Ligase</keyword>
<feature type="domain" description="GMPS ATP-PPase" evidence="9">
    <location>
        <begin position="164"/>
        <end position="357"/>
    </location>
</feature>
<dbReference type="Pfam" id="PF02540">
    <property type="entry name" value="NAD_synthase"/>
    <property type="match status" value="1"/>
</dbReference>
<reference evidence="10" key="1">
    <citation type="submission" date="2018-05" db="EMBL/GenBank/DDBJ databases">
        <authorList>
            <person name="Lanie J.A."/>
            <person name="Ng W.-L."/>
            <person name="Kazmierczak K.M."/>
            <person name="Andrzejewski T.M."/>
            <person name="Davidsen T.M."/>
            <person name="Wayne K.J."/>
            <person name="Tettelin H."/>
            <person name="Glass J.I."/>
            <person name="Rusch D."/>
            <person name="Podicherti R."/>
            <person name="Tsui H.-C.T."/>
            <person name="Winkler M.E."/>
        </authorList>
    </citation>
    <scope>NUCLEOTIDE SEQUENCE</scope>
</reference>
<dbReference type="UniPathway" id="UPA00189">
    <property type="reaction ID" value="UER00296"/>
</dbReference>
<dbReference type="Pfam" id="PF00958">
    <property type="entry name" value="GMP_synt_C"/>
    <property type="match status" value="1"/>
</dbReference>
<dbReference type="NCBIfam" id="TIGR00888">
    <property type="entry name" value="guaA_Nterm"/>
    <property type="match status" value="1"/>
</dbReference>
<dbReference type="FunFam" id="3.30.300.10:FF:000002">
    <property type="entry name" value="GMP synthase [glutamine-hydrolyzing]"/>
    <property type="match status" value="1"/>
</dbReference>
<dbReference type="CDD" id="cd01742">
    <property type="entry name" value="GATase1_GMP_Synthase"/>
    <property type="match status" value="1"/>
</dbReference>
<proteinExistence type="inferred from homology"/>
<evidence type="ECO:0000256" key="8">
    <source>
        <dbReference type="ARBA" id="ARBA00022962"/>
    </source>
</evidence>
<dbReference type="SUPFAM" id="SSF52317">
    <property type="entry name" value="Class I glutamine amidotransferase-like"/>
    <property type="match status" value="1"/>
</dbReference>
<dbReference type="Pfam" id="PF00117">
    <property type="entry name" value="GATase"/>
    <property type="match status" value="1"/>
</dbReference>
<dbReference type="PROSITE" id="PS51273">
    <property type="entry name" value="GATASE_TYPE_1"/>
    <property type="match status" value="1"/>
</dbReference>
<keyword evidence="7" id="KW-0067">ATP-binding</keyword>
<dbReference type="InterPro" id="IPR014729">
    <property type="entry name" value="Rossmann-like_a/b/a_fold"/>
</dbReference>
<dbReference type="Gene3D" id="3.40.50.620">
    <property type="entry name" value="HUPs"/>
    <property type="match status" value="1"/>
</dbReference>
<keyword evidence="8" id="KW-0315">Glutamine amidotransferase</keyword>
<dbReference type="PRINTS" id="PR00096">
    <property type="entry name" value="GATASE"/>
</dbReference>
<evidence type="ECO:0000256" key="2">
    <source>
        <dbReference type="ARBA" id="ARBA00012746"/>
    </source>
</evidence>
<organism evidence="10">
    <name type="scientific">marine metagenome</name>
    <dbReference type="NCBI Taxonomy" id="408172"/>
    <lineage>
        <taxon>unclassified sequences</taxon>
        <taxon>metagenomes</taxon>
        <taxon>ecological metagenomes</taxon>
    </lineage>
</organism>
<dbReference type="GO" id="GO:0003921">
    <property type="term" value="F:GMP synthase activity"/>
    <property type="evidence" value="ECO:0007669"/>
    <property type="project" value="InterPro"/>
</dbReference>
<keyword evidence="5" id="KW-0332">GMP biosynthesis</keyword>
<dbReference type="InterPro" id="IPR017926">
    <property type="entry name" value="GATASE"/>
</dbReference>
<sequence>MSPDVSIEVIQERSPKAIILSGGPSSVYEDSSPKYDSKLFALDIPILGICYGLQLMAHHYNGQVKSSSHGEYGFALINIMNSEHLFQSVSGNTQVWMSHMDRVTQMPPGWEVMAESSNGVVAAMGHVESKRFATQFHPEVDHTVEGETILNNFLFKIAGCSPDWTAGNFIYKHVEKIREITAGKRVLVGVSGGVDSSVVAALLNKAIGEQSIAVLIDHGLMRKNEAGQCISALRDGLGVNIKLHDSSDLFMKKLKGVEDPEEKRKIIGEQFIRTFEHIAREYGDIKFLAQGTLYPDIIESGAPRKGGKAAVIKSHHNVGGLPEGMDFTLIEPLKDLFKDEVREVGRELGLPESLVHRHPFPGPGLAVRIIGKVTEEKLKILREADHIYLNILHEEGIYDEIWQAFSILIPVKTVGVMGDKRTYENLLGIRAVTSHDGMTADWFRMPTDILSKISNKIVNSVKGINRVVYDITSKPPGTIEWE</sequence>
<dbReference type="GO" id="GO:0005524">
    <property type="term" value="F:ATP binding"/>
    <property type="evidence" value="ECO:0007669"/>
    <property type="project" value="UniProtKB-KW"/>
</dbReference>
<evidence type="ECO:0000256" key="7">
    <source>
        <dbReference type="ARBA" id="ARBA00022840"/>
    </source>
</evidence>
<evidence type="ECO:0000256" key="3">
    <source>
        <dbReference type="ARBA" id="ARBA00022598"/>
    </source>
</evidence>
<dbReference type="SUPFAM" id="SSF52402">
    <property type="entry name" value="Adenine nucleotide alpha hydrolases-like"/>
    <property type="match status" value="1"/>
</dbReference>
<evidence type="ECO:0000256" key="5">
    <source>
        <dbReference type="ARBA" id="ARBA00022749"/>
    </source>
</evidence>
<dbReference type="InterPro" id="IPR029062">
    <property type="entry name" value="Class_I_gatase-like"/>
</dbReference>
<dbReference type="Gene3D" id="3.30.300.10">
    <property type="match status" value="1"/>
</dbReference>
<dbReference type="PANTHER" id="PTHR11922">
    <property type="entry name" value="GMP SYNTHASE-RELATED"/>
    <property type="match status" value="1"/>
</dbReference>
<dbReference type="NCBIfam" id="TIGR00884">
    <property type="entry name" value="guaA_Cterm"/>
    <property type="match status" value="1"/>
</dbReference>
<dbReference type="InterPro" id="IPR004739">
    <property type="entry name" value="GMP_synth_GATase"/>
</dbReference>
<dbReference type="InterPro" id="IPR025777">
    <property type="entry name" value="GMPS_ATP_PPase_dom"/>
</dbReference>